<dbReference type="GO" id="GO:0005524">
    <property type="term" value="F:ATP binding"/>
    <property type="evidence" value="ECO:0007669"/>
    <property type="project" value="UniProtKB-KW"/>
</dbReference>
<dbReference type="CDD" id="cd23022">
    <property type="entry name" value="zf-HIT_DDX59"/>
    <property type="match status" value="1"/>
</dbReference>
<dbReference type="InterPro" id="IPR027417">
    <property type="entry name" value="P-loop_NTPase"/>
</dbReference>
<feature type="compositionally biased region" description="Basic and acidic residues" evidence="6">
    <location>
        <begin position="191"/>
        <end position="217"/>
    </location>
</feature>
<dbReference type="Gene3D" id="3.40.50.300">
    <property type="entry name" value="P-loop containing nucleotide triphosphate hydrolases"/>
    <property type="match status" value="2"/>
</dbReference>
<evidence type="ECO:0000313" key="9">
    <source>
        <dbReference type="EMBL" id="KAK1327952.1"/>
    </source>
</evidence>
<dbReference type="PANTHER" id="PTHR47959">
    <property type="entry name" value="ATP-DEPENDENT RNA HELICASE RHLE-RELATED"/>
    <property type="match status" value="1"/>
</dbReference>
<dbReference type="PROSITE" id="PS51194">
    <property type="entry name" value="HELICASE_CTER"/>
    <property type="match status" value="1"/>
</dbReference>
<feature type="region of interest" description="Disordered" evidence="6">
    <location>
        <begin position="189"/>
        <end position="228"/>
    </location>
</feature>
<dbReference type="Pfam" id="PF04438">
    <property type="entry name" value="zf-HIT"/>
    <property type="match status" value="1"/>
</dbReference>
<dbReference type="GO" id="GO:0016787">
    <property type="term" value="F:hydrolase activity"/>
    <property type="evidence" value="ECO:0007669"/>
    <property type="project" value="UniProtKB-KW"/>
</dbReference>
<reference evidence="9" key="1">
    <citation type="submission" date="2023-06" db="EMBL/GenBank/DDBJ databases">
        <title>Reference genome for the Northern bat (Eptesicus nilssonii), a most northern bat species.</title>
        <authorList>
            <person name="Laine V.N."/>
            <person name="Pulliainen A.T."/>
            <person name="Lilley T.M."/>
        </authorList>
    </citation>
    <scope>NUCLEOTIDE SEQUENCE</scope>
    <source>
        <strain evidence="9">BLF_Eptnil</strain>
        <tissue evidence="9">Kidney</tissue>
    </source>
</reference>
<keyword evidence="2" id="KW-0547">Nucleotide-binding</keyword>
<evidence type="ECO:0000256" key="3">
    <source>
        <dbReference type="ARBA" id="ARBA00022801"/>
    </source>
</evidence>
<dbReference type="SUPFAM" id="SSF52540">
    <property type="entry name" value="P-loop containing nucleoside triphosphate hydrolases"/>
    <property type="match status" value="1"/>
</dbReference>
<evidence type="ECO:0000313" key="10">
    <source>
        <dbReference type="Proteomes" id="UP001177744"/>
    </source>
</evidence>
<dbReference type="SMART" id="SM00490">
    <property type="entry name" value="HELICc"/>
    <property type="match status" value="1"/>
</dbReference>
<keyword evidence="10" id="KW-1185">Reference proteome</keyword>
<dbReference type="InterPro" id="IPR050079">
    <property type="entry name" value="DEAD_box_RNA_helicase"/>
</dbReference>
<evidence type="ECO:0000256" key="6">
    <source>
        <dbReference type="SAM" id="MobiDB-lite"/>
    </source>
</evidence>
<dbReference type="SMART" id="SM00487">
    <property type="entry name" value="DEXDc"/>
    <property type="match status" value="1"/>
</dbReference>
<evidence type="ECO:0000259" key="7">
    <source>
        <dbReference type="PROSITE" id="PS51192"/>
    </source>
</evidence>
<keyword evidence="5" id="KW-0067">ATP-binding</keyword>
<evidence type="ECO:0000256" key="5">
    <source>
        <dbReference type="ARBA" id="ARBA00022840"/>
    </source>
</evidence>
<dbReference type="InterPro" id="IPR001650">
    <property type="entry name" value="Helicase_C-like"/>
</dbReference>
<dbReference type="PANTHER" id="PTHR47959:SF1">
    <property type="entry name" value="ATP-DEPENDENT RNA HELICASE DBPA"/>
    <property type="match status" value="1"/>
</dbReference>
<comment type="similarity">
    <text evidence="1">Belongs to the DEAD box helicase family. DDX59 subfamily.</text>
</comment>
<evidence type="ECO:0008006" key="11">
    <source>
        <dbReference type="Google" id="ProtNLM"/>
    </source>
</evidence>
<name>A0AA40HAZ3_CNENI</name>
<protein>
    <recommendedName>
        <fullName evidence="11">RNA helicase</fullName>
    </recommendedName>
</protein>
<dbReference type="Pfam" id="PF00271">
    <property type="entry name" value="Helicase_C"/>
    <property type="match status" value="1"/>
</dbReference>
<feature type="region of interest" description="Disordered" evidence="6">
    <location>
        <begin position="1"/>
        <end position="78"/>
    </location>
</feature>
<comment type="caution">
    <text evidence="9">The sequence shown here is derived from an EMBL/GenBank/DDBJ whole genome shotgun (WGS) entry which is preliminary data.</text>
</comment>
<dbReference type="InterPro" id="IPR014001">
    <property type="entry name" value="Helicase_ATP-bd"/>
</dbReference>
<evidence type="ECO:0000256" key="4">
    <source>
        <dbReference type="ARBA" id="ARBA00022806"/>
    </source>
</evidence>
<evidence type="ECO:0000259" key="8">
    <source>
        <dbReference type="PROSITE" id="PS51194"/>
    </source>
</evidence>
<feature type="domain" description="Helicase C-terminal" evidence="8">
    <location>
        <begin position="397"/>
        <end position="560"/>
    </location>
</feature>
<dbReference type="GO" id="GO:0005829">
    <property type="term" value="C:cytosol"/>
    <property type="evidence" value="ECO:0007669"/>
    <property type="project" value="TreeGrafter"/>
</dbReference>
<keyword evidence="3" id="KW-0378">Hydrolase</keyword>
<dbReference type="PROSITE" id="PS51192">
    <property type="entry name" value="HELICASE_ATP_BIND_1"/>
    <property type="match status" value="1"/>
</dbReference>
<gene>
    <name evidence="9" type="ORF">QTO34_012374</name>
</gene>
<dbReference type="InterPro" id="IPR007529">
    <property type="entry name" value="Znf_HIT"/>
</dbReference>
<proteinExistence type="inferred from homology"/>
<dbReference type="CDD" id="cd18787">
    <property type="entry name" value="SF2_C_DEAD"/>
    <property type="match status" value="1"/>
</dbReference>
<evidence type="ECO:0000256" key="1">
    <source>
        <dbReference type="ARBA" id="ARBA00009718"/>
    </source>
</evidence>
<dbReference type="Pfam" id="PF00270">
    <property type="entry name" value="DEAD"/>
    <property type="match status" value="1"/>
</dbReference>
<dbReference type="EMBL" id="JAULJE010000024">
    <property type="protein sequence ID" value="KAK1327952.1"/>
    <property type="molecule type" value="Genomic_DNA"/>
</dbReference>
<feature type="region of interest" description="Disordered" evidence="6">
    <location>
        <begin position="126"/>
        <end position="148"/>
    </location>
</feature>
<dbReference type="Gene3D" id="3.30.60.220">
    <property type="match status" value="1"/>
</dbReference>
<feature type="compositionally biased region" description="Low complexity" evidence="6">
    <location>
        <begin position="42"/>
        <end position="61"/>
    </location>
</feature>
<sequence>MFVPRSLKVKRSAPDGGQSCPPAKKANPDAEAVRWDAGSGHPADAVATGDAAAAHGPRAGPEQGAQDSHPSEEPVKSFSKLQRLAEPGEPTCVVCGRFGEYICDETDEDVCSLECKARHLLHAKEKEEGSAPGGPPGAGSPPQAALPTPYVYREHPFIAGLREEQVENLRQQLGICVQGQAAHRGLRALRLPRDLEPQPEGGRLRGADPHPDADDPRGAPGRDILASADTGSGKTAAFLLPVILRALPEGPCPSALVLTPTRELAIQIERQAKELMKGLPRMKTALLVGGLPLPPQLHRLRQQVKVVIATPGRLLDIVKQSSVQLRGVKIAVVDEADTMLKMGFQQQVLDVLENVPHDCQTVLVSATIPASIEQLAGQLLRDPVRITAGEKNLPCPNVRQIVLWVEEPAKKKKLFEILNDKKLFQPPVLVFVDCRLGADLLSEAVRKVTGLRSVSMHSEKPQAERRSILEGLLDGAHEVVVSTGVLGRGLDLVRVKLVVNFDMPSSMDEYVHQVGRVGRLGQKGTAITFINNNAKRLFWDVAKRVKPTGSLLPPQLLNSPYLRDQQRREQQGDRQAQNPLVTGANLMDIIRRHDKSHAQKLSGTQVVGGVHSDPPLSPLCFPLTAAATAFAHPGGRPGTGGGRSSQVTVLAAAGKPTPGR</sequence>
<accession>A0AA40HAZ3</accession>
<feature type="domain" description="Helicase ATP-binding" evidence="7">
    <location>
        <begin position="215"/>
        <end position="386"/>
    </location>
</feature>
<keyword evidence="4" id="KW-0347">Helicase</keyword>
<dbReference type="GO" id="GO:0003724">
    <property type="term" value="F:RNA helicase activity"/>
    <property type="evidence" value="ECO:0007669"/>
    <property type="project" value="TreeGrafter"/>
</dbReference>
<dbReference type="Proteomes" id="UP001177744">
    <property type="component" value="Unassembled WGS sequence"/>
</dbReference>
<dbReference type="GO" id="GO:0003676">
    <property type="term" value="F:nucleic acid binding"/>
    <property type="evidence" value="ECO:0007669"/>
    <property type="project" value="InterPro"/>
</dbReference>
<organism evidence="9 10">
    <name type="scientific">Cnephaeus nilssonii</name>
    <name type="common">Northern bat</name>
    <name type="synonym">Eptesicus nilssonii</name>
    <dbReference type="NCBI Taxonomy" id="3371016"/>
    <lineage>
        <taxon>Eukaryota</taxon>
        <taxon>Metazoa</taxon>
        <taxon>Chordata</taxon>
        <taxon>Craniata</taxon>
        <taxon>Vertebrata</taxon>
        <taxon>Euteleostomi</taxon>
        <taxon>Mammalia</taxon>
        <taxon>Eutheria</taxon>
        <taxon>Laurasiatheria</taxon>
        <taxon>Chiroptera</taxon>
        <taxon>Yangochiroptera</taxon>
        <taxon>Vespertilionidae</taxon>
        <taxon>Cnephaeus</taxon>
    </lineage>
</organism>
<feature type="region of interest" description="Disordered" evidence="6">
    <location>
        <begin position="632"/>
        <end position="660"/>
    </location>
</feature>
<dbReference type="AlphaFoldDB" id="A0AA40HAZ3"/>
<evidence type="ECO:0000256" key="2">
    <source>
        <dbReference type="ARBA" id="ARBA00022741"/>
    </source>
</evidence>
<dbReference type="InterPro" id="IPR011545">
    <property type="entry name" value="DEAD/DEAH_box_helicase_dom"/>
</dbReference>